<organism evidence="2 3">
    <name type="scientific">Hibiscus syriacus</name>
    <name type="common">Rose of Sharon</name>
    <dbReference type="NCBI Taxonomy" id="106335"/>
    <lineage>
        <taxon>Eukaryota</taxon>
        <taxon>Viridiplantae</taxon>
        <taxon>Streptophyta</taxon>
        <taxon>Embryophyta</taxon>
        <taxon>Tracheophyta</taxon>
        <taxon>Spermatophyta</taxon>
        <taxon>Magnoliopsida</taxon>
        <taxon>eudicotyledons</taxon>
        <taxon>Gunneridae</taxon>
        <taxon>Pentapetalae</taxon>
        <taxon>rosids</taxon>
        <taxon>malvids</taxon>
        <taxon>Malvales</taxon>
        <taxon>Malvaceae</taxon>
        <taxon>Malvoideae</taxon>
        <taxon>Hibiscus</taxon>
    </lineage>
</organism>
<dbReference type="AlphaFoldDB" id="A0A6A3ANC1"/>
<dbReference type="EMBL" id="VEPZ02000972">
    <property type="protein sequence ID" value="KAE8706101.1"/>
    <property type="molecule type" value="Genomic_DNA"/>
</dbReference>
<evidence type="ECO:0000313" key="3">
    <source>
        <dbReference type="Proteomes" id="UP000436088"/>
    </source>
</evidence>
<evidence type="ECO:0000313" key="2">
    <source>
        <dbReference type="EMBL" id="KAE8706101.1"/>
    </source>
</evidence>
<keyword evidence="3" id="KW-1185">Reference proteome</keyword>
<sequence>MNSSIEAPKRGEGSALSWAFMAFCIGFVSPSLLIIIYGKIISRVNQLVHKIYSESASVEPIRVAEAKGLEHFRSLLKEPKAMVALSQCNANHVLEFLHYSISSARLRCTYKVCSLGNRNRPGRAHARLDKLGVLDSHWSAPGRVRGEWRLLETNPFAAVL</sequence>
<keyword evidence="1" id="KW-0812">Transmembrane</keyword>
<gene>
    <name evidence="2" type="ORF">F3Y22_tig00110403pilonHSYRG00011</name>
</gene>
<evidence type="ECO:0000256" key="1">
    <source>
        <dbReference type="SAM" id="Phobius"/>
    </source>
</evidence>
<keyword evidence="1" id="KW-0472">Membrane</keyword>
<keyword evidence="1" id="KW-1133">Transmembrane helix</keyword>
<reference evidence="2" key="1">
    <citation type="submission" date="2019-09" db="EMBL/GenBank/DDBJ databases">
        <title>Draft genome information of white flower Hibiscus syriacus.</title>
        <authorList>
            <person name="Kim Y.-M."/>
        </authorList>
    </citation>
    <scope>NUCLEOTIDE SEQUENCE [LARGE SCALE GENOMIC DNA]</scope>
    <source>
        <strain evidence="2">YM2019G1</strain>
    </source>
</reference>
<feature type="transmembrane region" description="Helical" evidence="1">
    <location>
        <begin position="15"/>
        <end position="37"/>
    </location>
</feature>
<protein>
    <submittedName>
        <fullName evidence="2">Uncharacterized protein</fullName>
    </submittedName>
</protein>
<name>A0A6A3ANC1_HIBSY</name>
<dbReference type="Proteomes" id="UP000436088">
    <property type="component" value="Unassembled WGS sequence"/>
</dbReference>
<proteinExistence type="predicted"/>
<comment type="caution">
    <text evidence="2">The sequence shown here is derived from an EMBL/GenBank/DDBJ whole genome shotgun (WGS) entry which is preliminary data.</text>
</comment>
<accession>A0A6A3ANC1</accession>